<dbReference type="Proteomes" id="UP001285354">
    <property type="component" value="Unassembled WGS sequence"/>
</dbReference>
<dbReference type="PROSITE" id="PS00816">
    <property type="entry name" value="AIPM_HOMOCIT_SYNTH_2"/>
    <property type="match status" value="1"/>
</dbReference>
<sequence>MKPVQGNDLPAINAAAVKHKYGGRTQPRIHIPDRQWPSRQMTECPDFLAVDLRDGNQALPKAMVGIIRSVPVSPIQTDCTLSSFTLNSDPGDFPQSHPLSNQNSLIWCSKTMQTLEQKLVIFAELVRLGFKEIELAFAGSSSTDFNFVRHVVDSQLAPDDVCIQVVSPCRKDAILNAVQSLAGAKKANIFLYIGCSDRLRETVLGLDEEEWLTRAVSCSAYARSLVRDGGPYASETQWSLSFAFEDFSNARIEPVARCIDAVRDVWRPTVDDRMVFCVAASVEVSTPNVFADRVEALLRQVGGRETFRFAVHPHNDRGCAVAAAELACLAGADRVDGCLFGHGERAGNVDLAVVAGNAMASGLYPGLDLTRLDQVARLYADITGIPVHPRTPYAGEFYFRAFSGLHQDSITKGLAARNAAATMARRSSLSTGDGAKAQSSHWPSWEILYLPVDPGDLGREMHDCVFGITSQSGKSGTAWVLKHGLGLDHVPENLLRQFSASVKELAEKVEQLGEEVDRYTVCRTFCHNYGVDMLCRAGRILCKIGGSEEQPIGVLDILTAMEYVQSTTSTRHTIESFLARILGLPESCQVSVGYEAIDYAAPYTAQLLKGDTVAYLHVEYSDAISGKNTSWGVGTGLGRDDALVQAFVSARMARISTDQDTNTVLPEKSPAQSTQRLPGNVLRLLG</sequence>
<evidence type="ECO:0000256" key="2">
    <source>
        <dbReference type="ARBA" id="ARBA00009767"/>
    </source>
</evidence>
<dbReference type="Gene3D" id="3.20.20.70">
    <property type="entry name" value="Aldolase class I"/>
    <property type="match status" value="2"/>
</dbReference>
<dbReference type="Pfam" id="PF00682">
    <property type="entry name" value="HMGL-like"/>
    <property type="match status" value="1"/>
</dbReference>
<dbReference type="AlphaFoldDB" id="A0AAD9SYB9"/>
<dbReference type="SUPFAM" id="SSF89000">
    <property type="entry name" value="post-HMGL domain-like"/>
    <property type="match status" value="1"/>
</dbReference>
<dbReference type="InterPro" id="IPR036230">
    <property type="entry name" value="LeuA_allosteric_dom_sf"/>
</dbReference>
<dbReference type="PROSITE" id="PS50991">
    <property type="entry name" value="PYR_CT"/>
    <property type="match status" value="1"/>
</dbReference>
<evidence type="ECO:0000256" key="4">
    <source>
        <dbReference type="ARBA" id="ARBA00022679"/>
    </source>
</evidence>
<name>A0AAD9SYB9_9HELO</name>
<dbReference type="Gene3D" id="3.30.160.270">
    <property type="match status" value="1"/>
</dbReference>
<dbReference type="EC" id="2.3.3.13" evidence="3"/>
<keyword evidence="4" id="KW-0808">Transferase</keyword>
<protein>
    <recommendedName>
        <fullName evidence="3">2-isopropylmalate synthase</fullName>
        <ecNumber evidence="3">2.3.3.13</ecNumber>
    </recommendedName>
</protein>
<accession>A0AAD9SYB9</accession>
<dbReference type="PANTHER" id="PTHR46911">
    <property type="match status" value="1"/>
</dbReference>
<dbReference type="SUPFAM" id="SSF51569">
    <property type="entry name" value="Aldolase"/>
    <property type="match status" value="1"/>
</dbReference>
<keyword evidence="7" id="KW-1185">Reference proteome</keyword>
<dbReference type="Pfam" id="PF22615">
    <property type="entry name" value="IPMS_D2"/>
    <property type="match status" value="1"/>
</dbReference>
<evidence type="ECO:0000256" key="1">
    <source>
        <dbReference type="ARBA" id="ARBA00000064"/>
    </source>
</evidence>
<dbReference type="PANTHER" id="PTHR46911:SF1">
    <property type="entry name" value="2-ISOPROPYLMALATE SYNTHASE"/>
    <property type="match status" value="1"/>
</dbReference>
<evidence type="ECO:0000259" key="5">
    <source>
        <dbReference type="PROSITE" id="PS50991"/>
    </source>
</evidence>
<dbReference type="InterPro" id="IPR002034">
    <property type="entry name" value="AIPM/Hcit_synth_CS"/>
</dbReference>
<evidence type="ECO:0000256" key="3">
    <source>
        <dbReference type="ARBA" id="ARBA00012973"/>
    </source>
</evidence>
<dbReference type="GO" id="GO:0003852">
    <property type="term" value="F:2-isopropylmalate synthase activity"/>
    <property type="evidence" value="ECO:0007669"/>
    <property type="project" value="UniProtKB-EC"/>
</dbReference>
<dbReference type="GO" id="GO:0009098">
    <property type="term" value="P:L-leucine biosynthetic process"/>
    <property type="evidence" value="ECO:0007669"/>
    <property type="project" value="TreeGrafter"/>
</dbReference>
<dbReference type="InterPro" id="IPR000891">
    <property type="entry name" value="PYR_CT"/>
</dbReference>
<evidence type="ECO:0000313" key="7">
    <source>
        <dbReference type="Proteomes" id="UP001285354"/>
    </source>
</evidence>
<reference evidence="6" key="1">
    <citation type="submission" date="2023-06" db="EMBL/GenBank/DDBJ databases">
        <title>Draft genome of Marssonina rosae.</title>
        <authorList>
            <person name="Cheng Q."/>
        </authorList>
    </citation>
    <scope>NUCLEOTIDE SEQUENCE</scope>
    <source>
        <strain evidence="6">R4</strain>
    </source>
</reference>
<comment type="caution">
    <text evidence="6">The sequence shown here is derived from an EMBL/GenBank/DDBJ whole genome shotgun (WGS) entry which is preliminary data.</text>
</comment>
<dbReference type="GO" id="GO:0005739">
    <property type="term" value="C:mitochondrion"/>
    <property type="evidence" value="ECO:0007669"/>
    <property type="project" value="TreeGrafter"/>
</dbReference>
<gene>
    <name evidence="6" type="ORF">QTJ16_006098</name>
</gene>
<feature type="domain" description="Pyruvate carboxyltransferase" evidence="5">
    <location>
        <begin position="272"/>
        <end position="373"/>
    </location>
</feature>
<evidence type="ECO:0000313" key="6">
    <source>
        <dbReference type="EMBL" id="KAK2624905.1"/>
    </source>
</evidence>
<organism evidence="6 7">
    <name type="scientific">Diplocarpon rosae</name>
    <dbReference type="NCBI Taxonomy" id="946125"/>
    <lineage>
        <taxon>Eukaryota</taxon>
        <taxon>Fungi</taxon>
        <taxon>Dikarya</taxon>
        <taxon>Ascomycota</taxon>
        <taxon>Pezizomycotina</taxon>
        <taxon>Leotiomycetes</taxon>
        <taxon>Helotiales</taxon>
        <taxon>Drepanopezizaceae</taxon>
        <taxon>Diplocarpon</taxon>
    </lineage>
</organism>
<proteinExistence type="inferred from homology"/>
<dbReference type="InterPro" id="IPR054692">
    <property type="entry name" value="LeuA-like_post-cat"/>
</dbReference>
<dbReference type="EMBL" id="JAUBYV010000009">
    <property type="protein sequence ID" value="KAK2624905.1"/>
    <property type="molecule type" value="Genomic_DNA"/>
</dbReference>
<comment type="catalytic activity">
    <reaction evidence="1">
        <text>3-methyl-2-oxobutanoate + acetyl-CoA + H2O = (2S)-2-isopropylmalate + CoA + H(+)</text>
        <dbReference type="Rhea" id="RHEA:21524"/>
        <dbReference type="ChEBI" id="CHEBI:1178"/>
        <dbReference type="ChEBI" id="CHEBI:11851"/>
        <dbReference type="ChEBI" id="CHEBI:15377"/>
        <dbReference type="ChEBI" id="CHEBI:15378"/>
        <dbReference type="ChEBI" id="CHEBI:57287"/>
        <dbReference type="ChEBI" id="CHEBI:57288"/>
        <dbReference type="EC" id="2.3.3.13"/>
    </reaction>
</comment>
<comment type="similarity">
    <text evidence="2">Belongs to the alpha-IPM synthase/homocitrate synthase family. LeuA type 2 subfamily.</text>
</comment>
<dbReference type="InterPro" id="IPR013785">
    <property type="entry name" value="Aldolase_TIM"/>
</dbReference>